<dbReference type="EMBL" id="JBBNAF010000012">
    <property type="protein sequence ID" value="KAK9092941.1"/>
    <property type="molecule type" value="Genomic_DNA"/>
</dbReference>
<name>A0AAP0HQL3_9MAGN</name>
<evidence type="ECO:0000256" key="1">
    <source>
        <dbReference type="SAM" id="MobiDB-lite"/>
    </source>
</evidence>
<feature type="compositionally biased region" description="Basic and acidic residues" evidence="1">
    <location>
        <begin position="30"/>
        <end position="39"/>
    </location>
</feature>
<proteinExistence type="predicted"/>
<dbReference type="Proteomes" id="UP001420932">
    <property type="component" value="Unassembled WGS sequence"/>
</dbReference>
<organism evidence="2 3">
    <name type="scientific">Stephania yunnanensis</name>
    <dbReference type="NCBI Taxonomy" id="152371"/>
    <lineage>
        <taxon>Eukaryota</taxon>
        <taxon>Viridiplantae</taxon>
        <taxon>Streptophyta</taxon>
        <taxon>Embryophyta</taxon>
        <taxon>Tracheophyta</taxon>
        <taxon>Spermatophyta</taxon>
        <taxon>Magnoliopsida</taxon>
        <taxon>Ranunculales</taxon>
        <taxon>Menispermaceae</taxon>
        <taxon>Menispermoideae</taxon>
        <taxon>Cissampelideae</taxon>
        <taxon>Stephania</taxon>
    </lineage>
</organism>
<sequence>MTSYLLMPHQTLLVDALPSQAPPRGTTDQNDYRGDEHIQDFFAQDDDDLDLS</sequence>
<evidence type="ECO:0000313" key="3">
    <source>
        <dbReference type="Proteomes" id="UP001420932"/>
    </source>
</evidence>
<dbReference type="AlphaFoldDB" id="A0AAP0HQL3"/>
<feature type="region of interest" description="Disordered" evidence="1">
    <location>
        <begin position="15"/>
        <end position="52"/>
    </location>
</feature>
<keyword evidence="3" id="KW-1185">Reference proteome</keyword>
<gene>
    <name evidence="2" type="ORF">Syun_027852</name>
</gene>
<feature type="compositionally biased region" description="Acidic residues" evidence="1">
    <location>
        <begin position="43"/>
        <end position="52"/>
    </location>
</feature>
<protein>
    <submittedName>
        <fullName evidence="2">Uncharacterized protein</fullName>
    </submittedName>
</protein>
<evidence type="ECO:0000313" key="2">
    <source>
        <dbReference type="EMBL" id="KAK9092941.1"/>
    </source>
</evidence>
<reference evidence="2 3" key="1">
    <citation type="submission" date="2024-01" db="EMBL/GenBank/DDBJ databases">
        <title>Genome assemblies of Stephania.</title>
        <authorList>
            <person name="Yang L."/>
        </authorList>
    </citation>
    <scope>NUCLEOTIDE SEQUENCE [LARGE SCALE GENOMIC DNA]</scope>
    <source>
        <strain evidence="2">YNDBR</strain>
        <tissue evidence="2">Leaf</tissue>
    </source>
</reference>
<comment type="caution">
    <text evidence="2">The sequence shown here is derived from an EMBL/GenBank/DDBJ whole genome shotgun (WGS) entry which is preliminary data.</text>
</comment>
<accession>A0AAP0HQL3</accession>